<feature type="region of interest" description="Disordered" evidence="1">
    <location>
        <begin position="99"/>
        <end position="130"/>
    </location>
</feature>
<accession>A0A183CP65</accession>
<sequence length="208" mass="23200">MHNSLAFDYMVPARVGLPNSLGQQKSARTGHCVGTEFNTSNEELLGRELEPIPFWSASPYSQLSKMVISPAVEMVMLPQLCLAFVMAMILGGTTMEIFDSDSSSSDSDEDEPAVAGGGGDDNDDDNFDNNGGNNNNLAAYWVWQHEKLAQIQQHVDDELLSGFDQKSGRPNLIASAKQVLKDWNNGKLRYYTEPPEKFKCEKRKWYQL</sequence>
<evidence type="ECO:0000313" key="3">
    <source>
        <dbReference type="WBParaSite" id="GPLIN_001467200"/>
    </source>
</evidence>
<proteinExistence type="predicted"/>
<name>A0A183CP65_GLOPA</name>
<protein>
    <submittedName>
        <fullName evidence="3">SCP domain-containing protein</fullName>
    </submittedName>
</protein>
<organism evidence="2 3">
    <name type="scientific">Globodera pallida</name>
    <name type="common">Potato cyst nematode worm</name>
    <name type="synonym">Heterodera pallida</name>
    <dbReference type="NCBI Taxonomy" id="36090"/>
    <lineage>
        <taxon>Eukaryota</taxon>
        <taxon>Metazoa</taxon>
        <taxon>Ecdysozoa</taxon>
        <taxon>Nematoda</taxon>
        <taxon>Chromadorea</taxon>
        <taxon>Rhabditida</taxon>
        <taxon>Tylenchina</taxon>
        <taxon>Tylenchomorpha</taxon>
        <taxon>Tylenchoidea</taxon>
        <taxon>Heteroderidae</taxon>
        <taxon>Heteroderinae</taxon>
        <taxon>Globodera</taxon>
    </lineage>
</organism>
<evidence type="ECO:0000256" key="1">
    <source>
        <dbReference type="SAM" id="MobiDB-lite"/>
    </source>
</evidence>
<reference evidence="2" key="1">
    <citation type="submission" date="2014-05" db="EMBL/GenBank/DDBJ databases">
        <title>The genome and life-stage specific transcriptomes of Globodera pallida elucidate key aspects of plant parasitism by a cyst nematode.</title>
        <authorList>
            <person name="Cotton J.A."/>
            <person name="Lilley C.J."/>
            <person name="Jones L.M."/>
            <person name="Kikuchi T."/>
            <person name="Reid A.J."/>
            <person name="Thorpe P."/>
            <person name="Tsai I.J."/>
            <person name="Beasley H."/>
            <person name="Blok V."/>
            <person name="Cock P.J.A."/>
            <person name="Van den Akker S.E."/>
            <person name="Holroyd N."/>
            <person name="Hunt M."/>
            <person name="Mantelin S."/>
            <person name="Naghra H."/>
            <person name="Pain A."/>
            <person name="Palomares-Rius J.E."/>
            <person name="Zarowiecki M."/>
            <person name="Berriman M."/>
            <person name="Jones J.T."/>
            <person name="Urwin P.E."/>
        </authorList>
    </citation>
    <scope>NUCLEOTIDE SEQUENCE [LARGE SCALE GENOMIC DNA]</scope>
    <source>
        <strain evidence="2">Lindley</strain>
    </source>
</reference>
<dbReference type="WBParaSite" id="GPLIN_001467200">
    <property type="protein sequence ID" value="GPLIN_001467200"/>
    <property type="gene ID" value="GPLIN_001467200"/>
</dbReference>
<evidence type="ECO:0000313" key="2">
    <source>
        <dbReference type="Proteomes" id="UP000050741"/>
    </source>
</evidence>
<dbReference type="Proteomes" id="UP000050741">
    <property type="component" value="Unassembled WGS sequence"/>
</dbReference>
<reference evidence="3" key="2">
    <citation type="submission" date="2016-06" db="UniProtKB">
        <authorList>
            <consortium name="WormBaseParasite"/>
        </authorList>
    </citation>
    <scope>IDENTIFICATION</scope>
</reference>
<keyword evidence="2" id="KW-1185">Reference proteome</keyword>
<dbReference type="AlphaFoldDB" id="A0A183CP65"/>